<evidence type="ECO:0000313" key="3">
    <source>
        <dbReference type="Proteomes" id="UP000027222"/>
    </source>
</evidence>
<protein>
    <submittedName>
        <fullName evidence="2">Uncharacterized protein</fullName>
    </submittedName>
</protein>
<keyword evidence="1" id="KW-0472">Membrane</keyword>
<reference evidence="3" key="1">
    <citation type="journal article" date="2014" name="Proc. Natl. Acad. Sci. U.S.A.">
        <title>Extensive sampling of basidiomycete genomes demonstrates inadequacy of the white-rot/brown-rot paradigm for wood decay fungi.</title>
        <authorList>
            <person name="Riley R."/>
            <person name="Salamov A.A."/>
            <person name="Brown D.W."/>
            <person name="Nagy L.G."/>
            <person name="Floudas D."/>
            <person name="Held B.W."/>
            <person name="Levasseur A."/>
            <person name="Lombard V."/>
            <person name="Morin E."/>
            <person name="Otillar R."/>
            <person name="Lindquist E.A."/>
            <person name="Sun H."/>
            <person name="LaButti K.M."/>
            <person name="Schmutz J."/>
            <person name="Jabbour D."/>
            <person name="Luo H."/>
            <person name="Baker S.E."/>
            <person name="Pisabarro A.G."/>
            <person name="Walton J.D."/>
            <person name="Blanchette R.A."/>
            <person name="Henrissat B."/>
            <person name="Martin F."/>
            <person name="Cullen D."/>
            <person name="Hibbett D.S."/>
            <person name="Grigoriev I.V."/>
        </authorList>
    </citation>
    <scope>NUCLEOTIDE SEQUENCE [LARGE SCALE GENOMIC DNA]</scope>
    <source>
        <strain evidence="3">CBS 339.88</strain>
    </source>
</reference>
<dbReference type="HOGENOM" id="CLU_1175504_0_0_1"/>
<feature type="transmembrane region" description="Helical" evidence="1">
    <location>
        <begin position="131"/>
        <end position="155"/>
    </location>
</feature>
<dbReference type="EMBL" id="KL142371">
    <property type="protein sequence ID" value="KDR80990.1"/>
    <property type="molecule type" value="Genomic_DNA"/>
</dbReference>
<dbReference type="Proteomes" id="UP000027222">
    <property type="component" value="Unassembled WGS sequence"/>
</dbReference>
<accession>A0A067TCS7</accession>
<feature type="transmembrane region" description="Helical" evidence="1">
    <location>
        <begin position="192"/>
        <end position="211"/>
    </location>
</feature>
<dbReference type="AlphaFoldDB" id="A0A067TCS7"/>
<proteinExistence type="predicted"/>
<name>A0A067TCS7_GALM3</name>
<keyword evidence="3" id="KW-1185">Reference proteome</keyword>
<feature type="transmembrane region" description="Helical" evidence="1">
    <location>
        <begin position="20"/>
        <end position="39"/>
    </location>
</feature>
<gene>
    <name evidence="2" type="ORF">GALMADRAFT_1118682</name>
</gene>
<feature type="transmembrane region" description="Helical" evidence="1">
    <location>
        <begin position="60"/>
        <end position="92"/>
    </location>
</feature>
<evidence type="ECO:0000256" key="1">
    <source>
        <dbReference type="SAM" id="Phobius"/>
    </source>
</evidence>
<dbReference type="OrthoDB" id="3351993at2759"/>
<evidence type="ECO:0000313" key="2">
    <source>
        <dbReference type="EMBL" id="KDR80990.1"/>
    </source>
</evidence>
<keyword evidence="1" id="KW-1133">Transmembrane helix</keyword>
<organism evidence="2 3">
    <name type="scientific">Galerina marginata (strain CBS 339.88)</name>
    <dbReference type="NCBI Taxonomy" id="685588"/>
    <lineage>
        <taxon>Eukaryota</taxon>
        <taxon>Fungi</taxon>
        <taxon>Dikarya</taxon>
        <taxon>Basidiomycota</taxon>
        <taxon>Agaricomycotina</taxon>
        <taxon>Agaricomycetes</taxon>
        <taxon>Agaricomycetidae</taxon>
        <taxon>Agaricales</taxon>
        <taxon>Agaricineae</taxon>
        <taxon>Strophariaceae</taxon>
        <taxon>Galerina</taxon>
    </lineage>
</organism>
<keyword evidence="1" id="KW-0812">Transmembrane</keyword>
<sequence length="236" mass="25939">MESLPTPCIESNPDIAGIGVLYAVCAQAALSFVASGLAMTDGIITAEERERNSVLPKGNLFLSISITSIALIQHTKLSVYHSLIVLNFGWILEGPLLLTSSSTLVRAVAARYTTDDDIAFDAVQQGTETSWWMFVSLFLQAIFGILVWSNITTYGGELANCTDRTSLFILGGIWTLPVLNNLIKIFSIPVYGIRLLDVVVTLLNAVIRWNLRRGHNNSDIRIPLGDFSWLFFSLLS</sequence>